<comment type="similarity">
    <text evidence="7">Belongs to the GARS family.</text>
</comment>
<evidence type="ECO:0000256" key="1">
    <source>
        <dbReference type="ARBA" id="ARBA00005174"/>
    </source>
</evidence>
<dbReference type="PROSITE" id="PS00184">
    <property type="entry name" value="GARS"/>
    <property type="match status" value="1"/>
</dbReference>
<dbReference type="GO" id="GO:0006189">
    <property type="term" value="P:'de novo' IMP biosynthetic process"/>
    <property type="evidence" value="ECO:0007669"/>
    <property type="project" value="UniProtKB-UniPathway"/>
</dbReference>
<evidence type="ECO:0000256" key="9">
    <source>
        <dbReference type="ARBA" id="ARBA00042864"/>
    </source>
</evidence>
<dbReference type="Gene3D" id="3.90.600.10">
    <property type="entry name" value="Phosphoribosylglycinamide synthetase, C-terminal domain"/>
    <property type="match status" value="1"/>
</dbReference>
<dbReference type="Gene3D" id="3.40.50.20">
    <property type="match status" value="1"/>
</dbReference>
<dbReference type="Gene3D" id="3.30.1490.20">
    <property type="entry name" value="ATP-grasp fold, A domain"/>
    <property type="match status" value="1"/>
</dbReference>
<dbReference type="InterPro" id="IPR000115">
    <property type="entry name" value="PRibGlycinamide_synth"/>
</dbReference>
<evidence type="ECO:0000256" key="8">
    <source>
        <dbReference type="ARBA" id="ARBA00042242"/>
    </source>
</evidence>
<comment type="pathway">
    <text evidence="1">Purine metabolism; IMP biosynthesis via de novo pathway; N(1)-(5-phospho-D-ribosyl)glycinamide from 5-phospho-alpha-D-ribose 1-diphosphate: step 2/2.</text>
</comment>
<evidence type="ECO:0000256" key="5">
    <source>
        <dbReference type="ARBA" id="ARBA00022755"/>
    </source>
</evidence>
<evidence type="ECO:0000256" key="4">
    <source>
        <dbReference type="ARBA" id="ARBA00022741"/>
    </source>
</evidence>
<dbReference type="GO" id="GO:0009113">
    <property type="term" value="P:purine nucleobase biosynthetic process"/>
    <property type="evidence" value="ECO:0007669"/>
    <property type="project" value="InterPro"/>
</dbReference>
<dbReference type="GO" id="GO:0046872">
    <property type="term" value="F:metal ion binding"/>
    <property type="evidence" value="ECO:0007669"/>
    <property type="project" value="InterPro"/>
</dbReference>
<dbReference type="SMART" id="SM01210">
    <property type="entry name" value="GARS_C"/>
    <property type="match status" value="1"/>
</dbReference>
<protein>
    <recommendedName>
        <fullName evidence="2">phosphoribosylamine--glycine ligase</fullName>
        <ecNumber evidence="2">6.3.4.13</ecNumber>
    </recommendedName>
    <alternativeName>
        <fullName evidence="8">Glycinamide ribonucleotide synthetase</fullName>
    </alternativeName>
    <alternativeName>
        <fullName evidence="9">Phosphoribosylglycinamide synthetase</fullName>
    </alternativeName>
</protein>
<dbReference type="GO" id="GO:0005524">
    <property type="term" value="F:ATP binding"/>
    <property type="evidence" value="ECO:0007669"/>
    <property type="project" value="UniProtKB-KW"/>
</dbReference>
<feature type="domain" description="ATP-grasp" evidence="10">
    <location>
        <begin position="105"/>
        <end position="311"/>
    </location>
</feature>
<evidence type="ECO:0000256" key="7">
    <source>
        <dbReference type="ARBA" id="ARBA00038345"/>
    </source>
</evidence>
<reference evidence="11" key="1">
    <citation type="submission" date="2016-10" db="EMBL/GenBank/DDBJ databases">
        <authorList>
            <person name="de Groot N.N."/>
        </authorList>
    </citation>
    <scope>NUCLEOTIDE SEQUENCE</scope>
</reference>
<dbReference type="NCBIfam" id="TIGR00877">
    <property type="entry name" value="purD"/>
    <property type="match status" value="1"/>
</dbReference>
<keyword evidence="3 11" id="KW-0436">Ligase</keyword>
<proteinExistence type="inferred from homology"/>
<dbReference type="PANTHER" id="PTHR43472">
    <property type="entry name" value="PHOSPHORIBOSYLAMINE--GLYCINE LIGASE"/>
    <property type="match status" value="1"/>
</dbReference>
<dbReference type="InterPro" id="IPR020560">
    <property type="entry name" value="PRibGlycinamide_synth_C-dom"/>
</dbReference>
<dbReference type="HAMAP" id="MF_00138">
    <property type="entry name" value="GARS"/>
    <property type="match status" value="1"/>
</dbReference>
<dbReference type="EMBL" id="FPHG01000062">
    <property type="protein sequence ID" value="SFV63681.1"/>
    <property type="molecule type" value="Genomic_DNA"/>
</dbReference>
<dbReference type="InterPro" id="IPR037123">
    <property type="entry name" value="PRibGlycinamide_synth_C_sf"/>
</dbReference>
<keyword evidence="4" id="KW-0547">Nucleotide-binding</keyword>
<dbReference type="SMART" id="SM01209">
    <property type="entry name" value="GARS_A"/>
    <property type="match status" value="1"/>
</dbReference>
<dbReference type="InterPro" id="IPR013815">
    <property type="entry name" value="ATP_grasp_subdomain_1"/>
</dbReference>
<evidence type="ECO:0000256" key="6">
    <source>
        <dbReference type="ARBA" id="ARBA00022840"/>
    </source>
</evidence>
<dbReference type="Pfam" id="PF01071">
    <property type="entry name" value="GARS_A"/>
    <property type="match status" value="1"/>
</dbReference>
<dbReference type="Pfam" id="PF02844">
    <property type="entry name" value="GARS_N"/>
    <property type="match status" value="1"/>
</dbReference>
<gene>
    <name evidence="11" type="ORF">MNB_SV-9-1338</name>
</gene>
<dbReference type="InterPro" id="IPR011054">
    <property type="entry name" value="Rudment_hybrid_motif"/>
</dbReference>
<dbReference type="InterPro" id="IPR016185">
    <property type="entry name" value="PreATP-grasp_dom_sf"/>
</dbReference>
<dbReference type="Gene3D" id="3.30.470.20">
    <property type="entry name" value="ATP-grasp fold, B domain"/>
    <property type="match status" value="1"/>
</dbReference>
<dbReference type="InterPro" id="IPR020562">
    <property type="entry name" value="PRibGlycinamide_synth_N"/>
</dbReference>
<dbReference type="AlphaFoldDB" id="A0A1W1CD73"/>
<name>A0A1W1CD73_9ZZZZ</name>
<evidence type="ECO:0000256" key="3">
    <source>
        <dbReference type="ARBA" id="ARBA00022598"/>
    </source>
</evidence>
<dbReference type="Pfam" id="PF02843">
    <property type="entry name" value="GARS_C"/>
    <property type="match status" value="1"/>
</dbReference>
<dbReference type="InterPro" id="IPR011761">
    <property type="entry name" value="ATP-grasp"/>
</dbReference>
<dbReference type="UniPathway" id="UPA00074">
    <property type="reaction ID" value="UER00125"/>
</dbReference>
<dbReference type="SUPFAM" id="SSF51246">
    <property type="entry name" value="Rudiment single hybrid motif"/>
    <property type="match status" value="1"/>
</dbReference>
<dbReference type="InterPro" id="IPR020561">
    <property type="entry name" value="PRibGlycinamid_synth_ATP-grasp"/>
</dbReference>
<dbReference type="EC" id="6.3.4.13" evidence="2"/>
<accession>A0A1W1CD73</accession>
<keyword evidence="6" id="KW-0067">ATP-binding</keyword>
<sequence length="426" mass="46102">MNILIIGAGGREYSIGLALKKDKSVEKLYFAPGNGASDILGENINISDFNELADFVEENNIELTIVGPEAPLVDGIVDVFRDRGLNIFGSSAKASQLEGSKIFMKNFLNRHNIPTAKYIETDSLQVAYDFINTLSTPIVVKADGLCGGKGVIIAQSHDEAKKASGEMLSGNSFGEAGTSIVVEEFLDGYELSVFAICDGKDFVVLPAAQDHKKLLNNDEGPNTGGMGAYAPTPLVNDELYAKINERVIKPTLKGMEDEDMPFTGVLFIGVMVVNGEPIILEYNVRFGDPECEELMPLLKSPASELFYKASIGDLKSAKIEFYDKYAVGVVMASKDYPYKSSAPAEIIIDDIVHNDIKANSHISFAGVSRGEDDKLYATGGRVLVCVGIGDSIKEAQQRAYALCGQVHFIGKHCRTDIAYQALQIEG</sequence>
<organism evidence="11">
    <name type="scientific">hydrothermal vent metagenome</name>
    <dbReference type="NCBI Taxonomy" id="652676"/>
    <lineage>
        <taxon>unclassified sequences</taxon>
        <taxon>metagenomes</taxon>
        <taxon>ecological metagenomes</taxon>
    </lineage>
</organism>
<dbReference type="InterPro" id="IPR020559">
    <property type="entry name" value="PRibGlycinamide_synth_CS"/>
</dbReference>
<evidence type="ECO:0000259" key="10">
    <source>
        <dbReference type="PROSITE" id="PS50975"/>
    </source>
</evidence>
<dbReference type="GO" id="GO:0004637">
    <property type="term" value="F:phosphoribosylamine-glycine ligase activity"/>
    <property type="evidence" value="ECO:0007669"/>
    <property type="project" value="UniProtKB-EC"/>
</dbReference>
<keyword evidence="5" id="KW-0658">Purine biosynthesis</keyword>
<evidence type="ECO:0000256" key="2">
    <source>
        <dbReference type="ARBA" id="ARBA00013255"/>
    </source>
</evidence>
<evidence type="ECO:0000313" key="11">
    <source>
        <dbReference type="EMBL" id="SFV63681.1"/>
    </source>
</evidence>
<dbReference type="PANTHER" id="PTHR43472:SF1">
    <property type="entry name" value="PHOSPHORIBOSYLAMINE--GLYCINE LIGASE, CHLOROPLASTIC"/>
    <property type="match status" value="1"/>
</dbReference>
<dbReference type="SUPFAM" id="SSF56059">
    <property type="entry name" value="Glutathione synthetase ATP-binding domain-like"/>
    <property type="match status" value="1"/>
</dbReference>
<dbReference type="PROSITE" id="PS50975">
    <property type="entry name" value="ATP_GRASP"/>
    <property type="match status" value="1"/>
</dbReference>
<dbReference type="SUPFAM" id="SSF52440">
    <property type="entry name" value="PreATP-grasp domain"/>
    <property type="match status" value="1"/>
</dbReference>